<name>A0ABV9HFI4_9MICO</name>
<keyword evidence="1" id="KW-0472">Membrane</keyword>
<protein>
    <submittedName>
        <fullName evidence="2">Uncharacterized protein</fullName>
    </submittedName>
</protein>
<dbReference type="EMBL" id="JBHSFI010000003">
    <property type="protein sequence ID" value="MFC4627901.1"/>
    <property type="molecule type" value="Genomic_DNA"/>
</dbReference>
<organism evidence="2 3">
    <name type="scientific">Promicromonospora alba</name>
    <dbReference type="NCBI Taxonomy" id="1616110"/>
    <lineage>
        <taxon>Bacteria</taxon>
        <taxon>Bacillati</taxon>
        <taxon>Actinomycetota</taxon>
        <taxon>Actinomycetes</taxon>
        <taxon>Micrococcales</taxon>
        <taxon>Promicromonosporaceae</taxon>
        <taxon>Promicromonospora</taxon>
    </lineage>
</organism>
<proteinExistence type="predicted"/>
<dbReference type="RefSeq" id="WP_377133480.1">
    <property type="nucleotide sequence ID" value="NZ_JBHSFI010000003.1"/>
</dbReference>
<keyword evidence="3" id="KW-1185">Reference proteome</keyword>
<sequence>MNLLLTFAPDVVPAWVAGAVVVFTSVTLVLVAGAVLAQRLRSSLDAEAAAARAEELAETARRELRGVVSAGKERLRGAEFSEVLLGARRRLIVHGVGMTNISRERDLIRTAAVGGLEIHLVMVDPRWLRRTRRMPAVLARYYDEPQLLVRVEKAYQDLTIMAREVNAECGEVRVRVHTYCAVSTFGATIAEPGTSDANGFVEFHVTGRPPRRIRFGVRHYRDGPRDRSVVSQMVDAISDLCGFDFSAPIPDRPVPLDVEQAL</sequence>
<comment type="caution">
    <text evidence="2">The sequence shown here is derived from an EMBL/GenBank/DDBJ whole genome shotgun (WGS) entry which is preliminary data.</text>
</comment>
<feature type="transmembrane region" description="Helical" evidence="1">
    <location>
        <begin position="12"/>
        <end position="37"/>
    </location>
</feature>
<evidence type="ECO:0000313" key="2">
    <source>
        <dbReference type="EMBL" id="MFC4627901.1"/>
    </source>
</evidence>
<dbReference type="Proteomes" id="UP001596011">
    <property type="component" value="Unassembled WGS sequence"/>
</dbReference>
<keyword evidence="1" id="KW-0812">Transmembrane</keyword>
<gene>
    <name evidence="2" type="ORF">ACFO6V_06645</name>
</gene>
<keyword evidence="1" id="KW-1133">Transmembrane helix</keyword>
<accession>A0ABV9HFI4</accession>
<evidence type="ECO:0000256" key="1">
    <source>
        <dbReference type="SAM" id="Phobius"/>
    </source>
</evidence>
<evidence type="ECO:0000313" key="3">
    <source>
        <dbReference type="Proteomes" id="UP001596011"/>
    </source>
</evidence>
<reference evidence="3" key="1">
    <citation type="journal article" date="2019" name="Int. J. Syst. Evol. Microbiol.">
        <title>The Global Catalogue of Microorganisms (GCM) 10K type strain sequencing project: providing services to taxonomists for standard genome sequencing and annotation.</title>
        <authorList>
            <consortium name="The Broad Institute Genomics Platform"/>
            <consortium name="The Broad Institute Genome Sequencing Center for Infectious Disease"/>
            <person name="Wu L."/>
            <person name="Ma J."/>
        </authorList>
    </citation>
    <scope>NUCLEOTIDE SEQUENCE [LARGE SCALE GENOMIC DNA]</scope>
    <source>
        <strain evidence="3">CCUG 42722</strain>
    </source>
</reference>